<evidence type="ECO:0000256" key="3">
    <source>
        <dbReference type="ARBA" id="ARBA00022448"/>
    </source>
</evidence>
<dbReference type="InterPro" id="IPR020537">
    <property type="entry name" value="ATP_synth_F0_csu_DDCD_BS"/>
</dbReference>
<proteinExistence type="inferred from homology"/>
<dbReference type="PROSITE" id="PS00605">
    <property type="entry name" value="ATPASE_C"/>
    <property type="match status" value="1"/>
</dbReference>
<comment type="similarity">
    <text evidence="2 14">Belongs to the ATPase C chain family.</text>
</comment>
<comment type="subcellular location">
    <subcellularLocation>
        <location evidence="1 14">Cell membrane</location>
        <topology evidence="1 14">Multi-pass membrane protein</topology>
    </subcellularLocation>
</comment>
<evidence type="ECO:0000256" key="13">
    <source>
        <dbReference type="ARBA" id="ARBA00025198"/>
    </source>
</evidence>
<dbReference type="GO" id="GO:0045259">
    <property type="term" value="C:proton-transporting ATP synthase complex"/>
    <property type="evidence" value="ECO:0007669"/>
    <property type="project" value="UniProtKB-KW"/>
</dbReference>
<keyword evidence="9 14" id="KW-0406">Ion transport</keyword>
<keyword evidence="3 14" id="KW-0813">Transport</keyword>
<dbReference type="InterPro" id="IPR035921">
    <property type="entry name" value="F/V-ATP_Csub_sf"/>
</dbReference>
<dbReference type="EMBL" id="JFZV01000004">
    <property type="protein sequence ID" value="KDN14840.1"/>
    <property type="molecule type" value="Genomic_DNA"/>
</dbReference>
<keyword evidence="6 14" id="KW-0812">Transmembrane</keyword>
<evidence type="ECO:0000259" key="15">
    <source>
        <dbReference type="Pfam" id="PF00137"/>
    </source>
</evidence>
<dbReference type="Proteomes" id="UP000027170">
    <property type="component" value="Unassembled WGS sequence"/>
</dbReference>
<keyword evidence="4 14" id="KW-1003">Cell membrane</keyword>
<keyword evidence="12 14" id="KW-0066">ATP synthesis</keyword>
<dbReference type="Pfam" id="PF00137">
    <property type="entry name" value="ATP-synt_C"/>
    <property type="match status" value="1"/>
</dbReference>
<evidence type="ECO:0000256" key="5">
    <source>
        <dbReference type="ARBA" id="ARBA00022547"/>
    </source>
</evidence>
<keyword evidence="7 14" id="KW-0375">Hydrogen ion transport</keyword>
<dbReference type="GO" id="GO:0005886">
    <property type="term" value="C:plasma membrane"/>
    <property type="evidence" value="ECO:0007669"/>
    <property type="project" value="UniProtKB-SubCell"/>
</dbReference>
<keyword evidence="8 14" id="KW-1133">Transmembrane helix</keyword>
<sequence>MGGLIAIACGLMIGISAMGASIGIGMLGAKYMESSARQPELMNSLLGKFFIIMGMIDAAFIISLGVSFLYFAKIGG</sequence>
<evidence type="ECO:0000256" key="6">
    <source>
        <dbReference type="ARBA" id="ARBA00022692"/>
    </source>
</evidence>
<dbReference type="OrthoDB" id="9811659at2"/>
<dbReference type="PRINTS" id="PR00124">
    <property type="entry name" value="ATPASEC"/>
</dbReference>
<evidence type="ECO:0000313" key="17">
    <source>
        <dbReference type="Proteomes" id="UP000027170"/>
    </source>
</evidence>
<dbReference type="GeneID" id="75158138"/>
<evidence type="ECO:0000256" key="11">
    <source>
        <dbReference type="ARBA" id="ARBA00023136"/>
    </source>
</evidence>
<dbReference type="NCBIfam" id="TIGR01260">
    <property type="entry name" value="ATP_synt_c"/>
    <property type="match status" value="1"/>
</dbReference>
<dbReference type="InterPro" id="IPR002379">
    <property type="entry name" value="ATPase_proteolipid_c-like_dom"/>
</dbReference>
<dbReference type="GO" id="GO:0016787">
    <property type="term" value="F:hydrolase activity"/>
    <property type="evidence" value="ECO:0007669"/>
    <property type="project" value="UniProtKB-KW"/>
</dbReference>
<dbReference type="InterPro" id="IPR038662">
    <property type="entry name" value="ATP_synth_F0_csu_sf"/>
</dbReference>
<dbReference type="InterPro" id="IPR005953">
    <property type="entry name" value="ATP_synth_csu_bac/chlpt"/>
</dbReference>
<dbReference type="HAMAP" id="MF_01396">
    <property type="entry name" value="ATP_synth_c_bact"/>
    <property type="match status" value="1"/>
</dbReference>
<name>A0A066TBE1_9NEIS</name>
<dbReference type="NCBIfam" id="NF005363">
    <property type="entry name" value="PRK06876.1"/>
    <property type="match status" value="1"/>
</dbReference>
<feature type="site" description="Reversibly protonated during proton transport" evidence="14">
    <location>
        <position position="57"/>
    </location>
</feature>
<protein>
    <recommendedName>
        <fullName evidence="14">ATP synthase subunit c</fullName>
    </recommendedName>
    <alternativeName>
        <fullName evidence="14">ATP synthase F(0) sector subunit c</fullName>
    </alternativeName>
    <alternativeName>
        <fullName evidence="14">F-type ATPase subunit c</fullName>
        <shortName evidence="14">F-ATPase subunit c</shortName>
    </alternativeName>
    <alternativeName>
        <fullName evidence="14">Lipid-binding protein</fullName>
    </alternativeName>
</protein>
<feature type="transmembrane region" description="Helical" evidence="14">
    <location>
        <begin position="49"/>
        <end position="72"/>
    </location>
</feature>
<evidence type="ECO:0000256" key="2">
    <source>
        <dbReference type="ARBA" id="ARBA00006704"/>
    </source>
</evidence>
<comment type="caution">
    <text evidence="16">The sequence shown here is derived from an EMBL/GenBank/DDBJ whole genome shotgun (WGS) entry which is preliminary data.</text>
</comment>
<evidence type="ECO:0000256" key="4">
    <source>
        <dbReference type="ARBA" id="ARBA00022475"/>
    </source>
</evidence>
<dbReference type="RefSeq" id="WP_025331627.1">
    <property type="nucleotide sequence ID" value="NZ_CAJZCB010000010.1"/>
</dbReference>
<keyword evidence="16" id="KW-0378">Hydrolase</keyword>
<organism evidence="16 17">
    <name type="scientific">Snodgrassella communis</name>
    <dbReference type="NCBI Taxonomy" id="2946699"/>
    <lineage>
        <taxon>Bacteria</taxon>
        <taxon>Pseudomonadati</taxon>
        <taxon>Pseudomonadota</taxon>
        <taxon>Betaproteobacteria</taxon>
        <taxon>Neisseriales</taxon>
        <taxon>Neisseriaceae</taxon>
        <taxon>Snodgrassella</taxon>
    </lineage>
</organism>
<feature type="transmembrane region" description="Helical" evidence="14">
    <location>
        <begin position="7"/>
        <end position="29"/>
    </location>
</feature>
<dbReference type="InterPro" id="IPR000454">
    <property type="entry name" value="ATP_synth_F0_csu"/>
</dbReference>
<dbReference type="GO" id="GO:0008289">
    <property type="term" value="F:lipid binding"/>
    <property type="evidence" value="ECO:0007669"/>
    <property type="project" value="UniProtKB-KW"/>
</dbReference>
<dbReference type="GO" id="GO:0046933">
    <property type="term" value="F:proton-transporting ATP synthase activity, rotational mechanism"/>
    <property type="evidence" value="ECO:0007669"/>
    <property type="project" value="UniProtKB-UniRule"/>
</dbReference>
<dbReference type="CDD" id="cd18185">
    <property type="entry name" value="ATP-synt_Fo_c_ATPE"/>
    <property type="match status" value="1"/>
</dbReference>
<evidence type="ECO:0000313" key="16">
    <source>
        <dbReference type="EMBL" id="KDN14840.1"/>
    </source>
</evidence>
<evidence type="ECO:0000256" key="9">
    <source>
        <dbReference type="ARBA" id="ARBA00023065"/>
    </source>
</evidence>
<keyword evidence="11 14" id="KW-0472">Membrane</keyword>
<evidence type="ECO:0000256" key="10">
    <source>
        <dbReference type="ARBA" id="ARBA00023121"/>
    </source>
</evidence>
<evidence type="ECO:0000256" key="1">
    <source>
        <dbReference type="ARBA" id="ARBA00004651"/>
    </source>
</evidence>
<dbReference type="GO" id="GO:0033177">
    <property type="term" value="C:proton-transporting two-sector ATPase complex, proton-transporting domain"/>
    <property type="evidence" value="ECO:0007669"/>
    <property type="project" value="InterPro"/>
</dbReference>
<comment type="function">
    <text evidence="14">Key component of the F(0) channel; it plays a direct role in translocation across the membrane. A homomeric c-ring of between 10-14 subunits forms the central stalk rotor element with the F(1) delta and epsilon subunits.</text>
</comment>
<dbReference type="AlphaFoldDB" id="A0A066TBE1"/>
<accession>A0A066TBE1</accession>
<feature type="domain" description="V-ATPase proteolipid subunit C-like" evidence="15">
    <location>
        <begin position="7"/>
        <end position="69"/>
    </location>
</feature>
<keyword evidence="17" id="KW-1185">Reference proteome</keyword>
<dbReference type="eggNOG" id="ENOG5032S3K">
    <property type="taxonomic scope" value="Bacteria"/>
</dbReference>
<keyword evidence="5 14" id="KW-0138">CF(0)</keyword>
<evidence type="ECO:0000256" key="14">
    <source>
        <dbReference type="HAMAP-Rule" id="MF_01396"/>
    </source>
</evidence>
<evidence type="ECO:0000256" key="8">
    <source>
        <dbReference type="ARBA" id="ARBA00022989"/>
    </source>
</evidence>
<reference evidence="16 17" key="1">
    <citation type="submission" date="2014-03" db="EMBL/GenBank/DDBJ databases">
        <title>The genomes of two eusocial bee gut symbionts.</title>
        <authorList>
            <person name="Kwong W.K."/>
            <person name="Engel P."/>
            <person name="Koch H."/>
            <person name="Moran N.A."/>
        </authorList>
    </citation>
    <scope>NUCLEOTIDE SEQUENCE [LARGE SCALE GENOMIC DNA]</scope>
    <source>
        <strain evidence="17">wkB29</strain>
    </source>
</reference>
<evidence type="ECO:0000256" key="7">
    <source>
        <dbReference type="ARBA" id="ARBA00022781"/>
    </source>
</evidence>
<dbReference type="FunFam" id="1.20.20.10:FF:000002">
    <property type="entry name" value="ATP synthase subunit c"/>
    <property type="match status" value="1"/>
</dbReference>
<dbReference type="Gene3D" id="1.20.20.10">
    <property type="entry name" value="F1F0 ATP synthase subunit C"/>
    <property type="match status" value="1"/>
</dbReference>
<dbReference type="SUPFAM" id="SSF81333">
    <property type="entry name" value="F1F0 ATP synthase subunit C"/>
    <property type="match status" value="1"/>
</dbReference>
<evidence type="ECO:0000256" key="12">
    <source>
        <dbReference type="ARBA" id="ARBA00023310"/>
    </source>
</evidence>
<comment type="function">
    <text evidence="13 14">F(1)F(0) ATP synthase produces ATP from ADP in the presence of a proton or sodium gradient. F-type ATPases consist of two structural domains, F(1) containing the extramembraneous catalytic core and F(0) containing the membrane proton channel, linked together by a central stalk and a peripheral stalk. During catalysis, ATP synthesis in the catalytic domain of F(1) is coupled via a rotary mechanism of the central stalk subunits to proton translocation.</text>
</comment>
<keyword evidence="10 14" id="KW-0446">Lipid-binding</keyword>
<gene>
    <name evidence="14" type="primary">atpE</name>
    <name evidence="16" type="ORF">SALWKB29_0912</name>
</gene>